<dbReference type="PROSITE" id="PS51545">
    <property type="entry name" value="PIK_HELICAL"/>
    <property type="match status" value="1"/>
</dbReference>
<evidence type="ECO:0000256" key="3">
    <source>
        <dbReference type="PROSITE-ProRule" id="PRU00880"/>
    </source>
</evidence>
<dbReference type="SMART" id="SM00145">
    <property type="entry name" value="PI3Ka"/>
    <property type="match status" value="1"/>
</dbReference>
<keyword evidence="2" id="KW-0418">Kinase</keyword>
<dbReference type="Gene3D" id="2.60.40.150">
    <property type="entry name" value="C2 domain"/>
    <property type="match status" value="1"/>
</dbReference>
<keyword evidence="1" id="KW-0808">Transferase</keyword>
<dbReference type="InterPro" id="IPR042236">
    <property type="entry name" value="PI3K_accessory_sf"/>
</dbReference>
<reference evidence="7" key="1">
    <citation type="submission" date="2017-02" db="UniProtKB">
        <authorList>
            <consortium name="WormBaseParasite"/>
        </authorList>
    </citation>
    <scope>IDENTIFICATION</scope>
</reference>
<dbReference type="GO" id="GO:0016477">
    <property type="term" value="P:cell migration"/>
    <property type="evidence" value="ECO:0007669"/>
    <property type="project" value="TreeGrafter"/>
</dbReference>
<dbReference type="InterPro" id="IPR000403">
    <property type="entry name" value="PI3/4_kinase_cat_dom"/>
</dbReference>
<feature type="domain" description="PI3K/PI4K catalytic" evidence="4">
    <location>
        <begin position="408"/>
        <end position="703"/>
    </location>
</feature>
<dbReference type="Pfam" id="PF00454">
    <property type="entry name" value="PI3_PI4_kinase"/>
    <property type="match status" value="1"/>
</dbReference>
<dbReference type="Gene3D" id="3.30.1010.10">
    <property type="entry name" value="Phosphatidylinositol 3-kinase Catalytic Subunit, Chain A, domain 4"/>
    <property type="match status" value="1"/>
</dbReference>
<dbReference type="GO" id="GO:0005942">
    <property type="term" value="C:phosphatidylinositol 3-kinase complex"/>
    <property type="evidence" value="ECO:0007669"/>
    <property type="project" value="TreeGrafter"/>
</dbReference>
<dbReference type="GO" id="GO:0043491">
    <property type="term" value="P:phosphatidylinositol 3-kinase/protein kinase B signal transduction"/>
    <property type="evidence" value="ECO:0007669"/>
    <property type="project" value="TreeGrafter"/>
</dbReference>
<dbReference type="PROSITE" id="PS51547">
    <property type="entry name" value="C2_PI3K"/>
    <property type="match status" value="1"/>
</dbReference>
<evidence type="ECO:0000313" key="7">
    <source>
        <dbReference type="WBParaSite" id="HNAJ_0001234701-mRNA-1"/>
    </source>
</evidence>
<dbReference type="PANTHER" id="PTHR10048:SF14">
    <property type="entry name" value="LD28067P"/>
    <property type="match status" value="1"/>
</dbReference>
<dbReference type="Pfam" id="PF00613">
    <property type="entry name" value="PI3Ka"/>
    <property type="match status" value="1"/>
</dbReference>
<evidence type="ECO:0000259" key="4">
    <source>
        <dbReference type="PROSITE" id="PS50290"/>
    </source>
</evidence>
<dbReference type="GO" id="GO:0048015">
    <property type="term" value="P:phosphatidylinositol-mediated signaling"/>
    <property type="evidence" value="ECO:0007669"/>
    <property type="project" value="TreeGrafter"/>
</dbReference>
<name>A0A0R3TWV9_RODNA</name>
<feature type="domain" description="PIK helical" evidence="5">
    <location>
        <begin position="132"/>
        <end position="327"/>
    </location>
</feature>
<dbReference type="STRING" id="102285.A0A0R3TWV9"/>
<dbReference type="AlphaFoldDB" id="A0A0R3TWV9"/>
<dbReference type="GO" id="GO:0005886">
    <property type="term" value="C:plasma membrane"/>
    <property type="evidence" value="ECO:0007669"/>
    <property type="project" value="TreeGrafter"/>
</dbReference>
<dbReference type="InterPro" id="IPR018936">
    <property type="entry name" value="PI3/4_kinase_CS"/>
</dbReference>
<evidence type="ECO:0000256" key="1">
    <source>
        <dbReference type="ARBA" id="ARBA00022679"/>
    </source>
</evidence>
<dbReference type="Gene3D" id="1.25.40.70">
    <property type="entry name" value="Phosphatidylinositol 3-kinase, accessory domain (PIK)"/>
    <property type="match status" value="1"/>
</dbReference>
<dbReference type="PROSITE" id="PS50290">
    <property type="entry name" value="PI3_4_KINASE_3"/>
    <property type="match status" value="1"/>
</dbReference>
<dbReference type="InterPro" id="IPR011009">
    <property type="entry name" value="Kinase-like_dom_sf"/>
</dbReference>
<dbReference type="GO" id="GO:0016303">
    <property type="term" value="F:1-phosphatidylinositol-3-kinase activity"/>
    <property type="evidence" value="ECO:0007669"/>
    <property type="project" value="TreeGrafter"/>
</dbReference>
<dbReference type="SUPFAM" id="SSF48371">
    <property type="entry name" value="ARM repeat"/>
    <property type="match status" value="1"/>
</dbReference>
<dbReference type="InterPro" id="IPR002420">
    <property type="entry name" value="PI3K-type_C2_dom"/>
</dbReference>
<evidence type="ECO:0000259" key="6">
    <source>
        <dbReference type="PROSITE" id="PS51547"/>
    </source>
</evidence>
<dbReference type="InterPro" id="IPR015433">
    <property type="entry name" value="PI3/4_kinase"/>
</dbReference>
<evidence type="ECO:0000256" key="2">
    <source>
        <dbReference type="ARBA" id="ARBA00022777"/>
    </source>
</evidence>
<dbReference type="InterPro" id="IPR036940">
    <property type="entry name" value="PI3/4_kinase_cat_sf"/>
</dbReference>
<dbReference type="InterPro" id="IPR016024">
    <property type="entry name" value="ARM-type_fold"/>
</dbReference>
<comment type="similarity">
    <text evidence="3">Belongs to the PI3/PI4-kinase family.</text>
</comment>
<dbReference type="Gene3D" id="1.10.1070.11">
    <property type="entry name" value="Phosphatidylinositol 3-/4-kinase, catalytic domain"/>
    <property type="match status" value="1"/>
</dbReference>
<evidence type="ECO:0000259" key="5">
    <source>
        <dbReference type="PROSITE" id="PS51545"/>
    </source>
</evidence>
<proteinExistence type="inferred from homology"/>
<dbReference type="SMART" id="SM00146">
    <property type="entry name" value="PI3Kc"/>
    <property type="match status" value="1"/>
</dbReference>
<feature type="domain" description="C2 PI3K-type" evidence="6">
    <location>
        <begin position="1"/>
        <end position="88"/>
    </location>
</feature>
<organism evidence="7">
    <name type="scientific">Rodentolepis nana</name>
    <name type="common">Dwarf tapeworm</name>
    <name type="synonym">Hymenolepis nana</name>
    <dbReference type="NCBI Taxonomy" id="102285"/>
    <lineage>
        <taxon>Eukaryota</taxon>
        <taxon>Metazoa</taxon>
        <taxon>Spiralia</taxon>
        <taxon>Lophotrochozoa</taxon>
        <taxon>Platyhelminthes</taxon>
        <taxon>Cestoda</taxon>
        <taxon>Eucestoda</taxon>
        <taxon>Cyclophyllidea</taxon>
        <taxon>Hymenolepididae</taxon>
        <taxon>Rodentolepis</taxon>
    </lineage>
</organism>
<dbReference type="GO" id="GO:0005737">
    <property type="term" value="C:cytoplasm"/>
    <property type="evidence" value="ECO:0007669"/>
    <property type="project" value="TreeGrafter"/>
</dbReference>
<dbReference type="PANTHER" id="PTHR10048">
    <property type="entry name" value="PHOSPHATIDYLINOSITOL KINASE"/>
    <property type="match status" value="1"/>
</dbReference>
<dbReference type="SUPFAM" id="SSF49562">
    <property type="entry name" value="C2 domain (Calcium/lipid-binding domain, CaLB)"/>
    <property type="match status" value="1"/>
</dbReference>
<dbReference type="InterPro" id="IPR001263">
    <property type="entry name" value="PI3K_accessory_dom"/>
</dbReference>
<sequence>LKYSAEIDELFIHVYPFYSVAVSDGTLVGWVNVPLFDPNGQLQQGVVLAGLWPSGGTERPTDAMRSTFAEPNRRSDAIVVELRFLVFEYNFYFTTPPPVEIYCEMLSSEDRRRLLEEASELLYSPLPSEQHQTRRPSDTAQDLKFTAFIPDRRSYQSLIDQLWSIRGRLTGEPELLMALLIAAPVCWPRKCRPESMEFAEGVHDKIMWMNLLSHLYSLIPRSPPLAPASALRLLLPDVPDQVLRHWAVTCIAQMSADAMISYLPSLIEAINYDIHMDWSGLVSLLLHRATVSLRFCNALYWNIESVLVNPKWYSQQRLLLIKSALIWLRGSRLNATWKLQSDVLKAIQKTAMAVKAAKDDNEKVVLKDGLNSIQESLDYRFKSPFSTTQCPDGFRLPLDFGFCSRKIEIESCNYIPSFNRPIEIIFRGLDGERRNCIYKVGDDLQLDLLMCQLIKICDRIWLNNAIDLCIPHFCVMPYDPKCGLIEPVTKALTLREVNLDVGKTHGLLAWLEKLNDATNFKRAIQNFLLSTVAGSVLTYVLGIGDRHNDNIMLRTNGQSFHIDFSKVFGNFQKFLGINRDRSPFILTPDMVEVIKAGESTRAGKSSGKDKLAEIPSFVYHCCEAYNCLRKHSLLIIGLLEMVHALNRGAFENRGGQSHVSMGVYRLERRQIHHVYGMLRQNISEEEAGTYFKELIRDSMESRTSRRVNEIHEFMQKTKKQPGRRGMTQNEDVYTAQSIYTYLPSTKQSTQMRGQM</sequence>
<dbReference type="InterPro" id="IPR035892">
    <property type="entry name" value="C2_domain_sf"/>
</dbReference>
<accession>A0A0R3TWV9</accession>
<dbReference type="SUPFAM" id="SSF56112">
    <property type="entry name" value="Protein kinase-like (PK-like)"/>
    <property type="match status" value="1"/>
</dbReference>
<protein>
    <submittedName>
        <fullName evidence="7">Phosphatidylinositol 3-kinase catalytic subunit type 3</fullName>
    </submittedName>
</protein>
<dbReference type="GO" id="GO:0035005">
    <property type="term" value="F:1-phosphatidylinositol-4-phosphate 3-kinase activity"/>
    <property type="evidence" value="ECO:0007669"/>
    <property type="project" value="TreeGrafter"/>
</dbReference>
<dbReference type="WBParaSite" id="HNAJ_0001234701-mRNA-1">
    <property type="protein sequence ID" value="HNAJ_0001234701-mRNA-1"/>
    <property type="gene ID" value="HNAJ_0001234701"/>
</dbReference>
<dbReference type="PROSITE" id="PS00916">
    <property type="entry name" value="PI3_4_KINASE_2"/>
    <property type="match status" value="1"/>
</dbReference>